<dbReference type="RefSeq" id="WP_170020941.1">
    <property type="nucleotide sequence ID" value="NZ_JABCSC020000001.1"/>
</dbReference>
<reference evidence="1 2" key="1">
    <citation type="submission" date="2020-06" db="EMBL/GenBank/DDBJ databases">
        <title>Draft genome of Uliginosibacterium sp. IMCC34675.</title>
        <authorList>
            <person name="Song J."/>
        </authorList>
    </citation>
    <scope>NUCLEOTIDE SEQUENCE [LARGE SCALE GENOMIC DNA]</scope>
    <source>
        <strain evidence="1 2">IMCC34675</strain>
    </source>
</reference>
<evidence type="ECO:0000313" key="1">
    <source>
        <dbReference type="EMBL" id="NSL54444.1"/>
    </source>
</evidence>
<sequence>MRAVPSYFFDARGGRMRFLSVLGLKPKSIVVDGTPPASLGRFLQKLTLAEFQEAEALMKALSEENLERLIASFADLEEAADLASAWQSARPSSALAHTVLGACLITAGWKRRGSSYAEDVDEAQWAPFLEYLERAQSVLNAAVALDPSSSAALGWLILAKMGGTGEREEIERLFAEATGRVPMHWPSHWRYFMATTEKWGGSHREMFAFANAVSAKAGKGSILHSLLAAAYCEFALAEGHAALKQMRSLENAERVRVALYKWLAATPATLDEKLEQVSGGFSAMAINHFAAACYLCGAFPEARSLVNALHDEIETVPWCWIAKGVKEQANPGFVFDRVKRELATAAG</sequence>
<keyword evidence="2" id="KW-1185">Reference proteome</keyword>
<proteinExistence type="predicted"/>
<name>A0ABX2IIK4_9RHOO</name>
<dbReference type="Proteomes" id="UP000778523">
    <property type="component" value="Unassembled WGS sequence"/>
</dbReference>
<dbReference type="EMBL" id="JABCSC020000001">
    <property type="protein sequence ID" value="NSL54444.1"/>
    <property type="molecule type" value="Genomic_DNA"/>
</dbReference>
<organism evidence="1 2">
    <name type="scientific">Uliginosibacterium aquaticum</name>
    <dbReference type="NCBI Taxonomy" id="2731212"/>
    <lineage>
        <taxon>Bacteria</taxon>
        <taxon>Pseudomonadati</taxon>
        <taxon>Pseudomonadota</taxon>
        <taxon>Betaproteobacteria</taxon>
        <taxon>Rhodocyclales</taxon>
        <taxon>Zoogloeaceae</taxon>
        <taxon>Uliginosibacterium</taxon>
    </lineage>
</organism>
<accession>A0ABX2IIK4</accession>
<protein>
    <submittedName>
        <fullName evidence="1">DUF4034 domain-containing protein</fullName>
    </submittedName>
</protein>
<evidence type="ECO:0000313" key="2">
    <source>
        <dbReference type="Proteomes" id="UP000778523"/>
    </source>
</evidence>
<comment type="caution">
    <text evidence="1">The sequence shown here is derived from an EMBL/GenBank/DDBJ whole genome shotgun (WGS) entry which is preliminary data.</text>
</comment>
<gene>
    <name evidence="1" type="ORF">HJ583_005365</name>
</gene>